<feature type="transmembrane region" description="Helical" evidence="6">
    <location>
        <begin position="138"/>
        <end position="164"/>
    </location>
</feature>
<reference evidence="8" key="1">
    <citation type="submission" date="2021-03" db="EMBL/GenBank/DDBJ databases">
        <authorList>
            <person name="Kanchanasin P."/>
            <person name="Saeng-In P."/>
            <person name="Phongsopitanun W."/>
            <person name="Yuki M."/>
            <person name="Kudo T."/>
            <person name="Ohkuma M."/>
            <person name="Tanasupawat S."/>
        </authorList>
    </citation>
    <scope>NUCLEOTIDE SEQUENCE</scope>
    <source>
        <strain evidence="8">GKU 128</strain>
    </source>
</reference>
<proteinExistence type="inferred from homology"/>
<dbReference type="AlphaFoldDB" id="A0A939T5N4"/>
<dbReference type="InterPro" id="IPR047817">
    <property type="entry name" value="ABC2_TM_bact-type"/>
</dbReference>
<dbReference type="InterPro" id="IPR051784">
    <property type="entry name" value="Nod_factor_ABC_transporter"/>
</dbReference>
<feature type="transmembrane region" description="Helical" evidence="6">
    <location>
        <begin position="213"/>
        <end position="237"/>
    </location>
</feature>
<comment type="caution">
    <text evidence="8">The sequence shown here is derived from an EMBL/GenBank/DDBJ whole genome shotgun (WGS) entry which is preliminary data.</text>
</comment>
<protein>
    <recommendedName>
        <fullName evidence="6">Transport permease protein</fullName>
    </recommendedName>
</protein>
<name>A0A939T5N4_9ACTN</name>
<evidence type="ECO:0000259" key="7">
    <source>
        <dbReference type="PROSITE" id="PS51012"/>
    </source>
</evidence>
<dbReference type="Proteomes" id="UP000669179">
    <property type="component" value="Unassembled WGS sequence"/>
</dbReference>
<comment type="similarity">
    <text evidence="6">Belongs to the ABC-2 integral membrane protein family.</text>
</comment>
<dbReference type="GO" id="GO:0046677">
    <property type="term" value="P:response to antibiotic"/>
    <property type="evidence" value="ECO:0007669"/>
    <property type="project" value="UniProtKB-KW"/>
</dbReference>
<keyword evidence="5" id="KW-0046">Antibiotic resistance</keyword>
<dbReference type="GO" id="GO:0140359">
    <property type="term" value="F:ABC-type transporter activity"/>
    <property type="evidence" value="ECO:0007669"/>
    <property type="project" value="InterPro"/>
</dbReference>
<evidence type="ECO:0000313" key="9">
    <source>
        <dbReference type="Proteomes" id="UP000669179"/>
    </source>
</evidence>
<evidence type="ECO:0000256" key="5">
    <source>
        <dbReference type="ARBA" id="ARBA00023251"/>
    </source>
</evidence>
<evidence type="ECO:0000256" key="1">
    <source>
        <dbReference type="ARBA" id="ARBA00004141"/>
    </source>
</evidence>
<evidence type="ECO:0000256" key="3">
    <source>
        <dbReference type="ARBA" id="ARBA00022989"/>
    </source>
</evidence>
<dbReference type="EMBL" id="JAGEOJ010000023">
    <property type="protein sequence ID" value="MBO2453951.1"/>
    <property type="molecule type" value="Genomic_DNA"/>
</dbReference>
<evidence type="ECO:0000256" key="4">
    <source>
        <dbReference type="ARBA" id="ARBA00023136"/>
    </source>
</evidence>
<keyword evidence="3 6" id="KW-1133">Transmembrane helix</keyword>
<feature type="transmembrane region" description="Helical" evidence="6">
    <location>
        <begin position="41"/>
        <end position="66"/>
    </location>
</feature>
<feature type="transmembrane region" description="Helical" evidence="6">
    <location>
        <begin position="262"/>
        <end position="280"/>
    </location>
</feature>
<comment type="subcellular location">
    <subcellularLocation>
        <location evidence="6">Cell membrane</location>
        <topology evidence="6">Multi-pass membrane protein</topology>
    </subcellularLocation>
    <subcellularLocation>
        <location evidence="1">Membrane</location>
        <topology evidence="1">Multi-pass membrane protein</topology>
    </subcellularLocation>
</comment>
<keyword evidence="6" id="KW-1003">Cell membrane</keyword>
<organism evidence="8 9">
    <name type="scientific">Actinomadura barringtoniae</name>
    <dbReference type="NCBI Taxonomy" id="1427535"/>
    <lineage>
        <taxon>Bacteria</taxon>
        <taxon>Bacillati</taxon>
        <taxon>Actinomycetota</taxon>
        <taxon>Actinomycetes</taxon>
        <taxon>Streptosporangiales</taxon>
        <taxon>Thermomonosporaceae</taxon>
        <taxon>Actinomadura</taxon>
    </lineage>
</organism>
<feature type="transmembrane region" description="Helical" evidence="6">
    <location>
        <begin position="176"/>
        <end position="201"/>
    </location>
</feature>
<gene>
    <name evidence="8" type="ORF">J4573_43160</name>
</gene>
<keyword evidence="4 6" id="KW-0472">Membrane</keyword>
<dbReference type="PIRSF" id="PIRSF006648">
    <property type="entry name" value="DrrB"/>
    <property type="match status" value="1"/>
</dbReference>
<dbReference type="InterPro" id="IPR000412">
    <property type="entry name" value="ABC_2_transport"/>
</dbReference>
<keyword evidence="9" id="KW-1185">Reference proteome</keyword>
<evidence type="ECO:0000256" key="6">
    <source>
        <dbReference type="RuleBase" id="RU361157"/>
    </source>
</evidence>
<sequence length="290" mass="30418">MTTQTAQTAQTATVVPIRATAATPQPLRDSMTMLRRNLKHLLRYPSMSVSMVGMPVIFLLLFVYVFGSTLGDGLGGHGVPGGLGGHGGRGAYIDYVTPGIILMTAVGAATATAVSVATDMTEGVVARFRTMAIARSSILTGHALGSLIMTLLAMAVVTGVALLIGFRPDANAVEWLAAIGLLALFTYAIAWLAVGMGLAAGGPESASNMPMPLLVLPFLGSGFVPTDSMPTALRWFAEYQPFTPLIETLRGLLLGTPLHNSPAQAIGWCVGTLVLGYLWSKKLFSRDPSR</sequence>
<dbReference type="GO" id="GO:0043190">
    <property type="term" value="C:ATP-binding cassette (ABC) transporter complex"/>
    <property type="evidence" value="ECO:0007669"/>
    <property type="project" value="InterPro"/>
</dbReference>
<dbReference type="PANTHER" id="PTHR43229">
    <property type="entry name" value="NODULATION PROTEIN J"/>
    <property type="match status" value="1"/>
</dbReference>
<dbReference type="PANTHER" id="PTHR43229:SF2">
    <property type="entry name" value="NODULATION PROTEIN J"/>
    <property type="match status" value="1"/>
</dbReference>
<accession>A0A939T5N4</accession>
<dbReference type="PROSITE" id="PS51012">
    <property type="entry name" value="ABC_TM2"/>
    <property type="match status" value="1"/>
</dbReference>
<feature type="domain" description="ABC transmembrane type-2" evidence="7">
    <location>
        <begin position="46"/>
        <end position="287"/>
    </location>
</feature>
<dbReference type="InterPro" id="IPR013525">
    <property type="entry name" value="ABC2_TM"/>
</dbReference>
<evidence type="ECO:0000313" key="8">
    <source>
        <dbReference type="EMBL" id="MBO2453951.1"/>
    </source>
</evidence>
<keyword evidence="6" id="KW-0813">Transport</keyword>
<feature type="transmembrane region" description="Helical" evidence="6">
    <location>
        <begin position="95"/>
        <end position="117"/>
    </location>
</feature>
<dbReference type="Pfam" id="PF01061">
    <property type="entry name" value="ABC2_membrane"/>
    <property type="match status" value="1"/>
</dbReference>
<evidence type="ECO:0000256" key="2">
    <source>
        <dbReference type="ARBA" id="ARBA00022692"/>
    </source>
</evidence>
<keyword evidence="2 6" id="KW-0812">Transmembrane</keyword>